<keyword evidence="2" id="KW-1185">Reference proteome</keyword>
<dbReference type="Proteomes" id="UP001497482">
    <property type="component" value="Chromosome 5"/>
</dbReference>
<dbReference type="AlphaFoldDB" id="A0AAV2M0J6"/>
<evidence type="ECO:0000313" key="1">
    <source>
        <dbReference type="EMBL" id="CAL1606829.1"/>
    </source>
</evidence>
<organism evidence="1 2">
    <name type="scientific">Knipowitschia caucasica</name>
    <name type="common">Caucasian dwarf goby</name>
    <name type="synonym">Pomatoschistus caucasicus</name>
    <dbReference type="NCBI Taxonomy" id="637954"/>
    <lineage>
        <taxon>Eukaryota</taxon>
        <taxon>Metazoa</taxon>
        <taxon>Chordata</taxon>
        <taxon>Craniata</taxon>
        <taxon>Vertebrata</taxon>
        <taxon>Euteleostomi</taxon>
        <taxon>Actinopterygii</taxon>
        <taxon>Neopterygii</taxon>
        <taxon>Teleostei</taxon>
        <taxon>Neoteleostei</taxon>
        <taxon>Acanthomorphata</taxon>
        <taxon>Gobiaria</taxon>
        <taxon>Gobiiformes</taxon>
        <taxon>Gobioidei</taxon>
        <taxon>Gobiidae</taxon>
        <taxon>Gobiinae</taxon>
        <taxon>Knipowitschia</taxon>
    </lineage>
</organism>
<accession>A0AAV2M0J6</accession>
<sequence>MCEEEVLGGRDQRDLWGLDWVGLGHWEGASTKETRPSLLLYQQQFLPVLESPTPCMVIGSTALTWVGALISAVSIQLHPGPAHPSGLIHWECRNTPLEKY</sequence>
<evidence type="ECO:0000313" key="2">
    <source>
        <dbReference type="Proteomes" id="UP001497482"/>
    </source>
</evidence>
<protein>
    <submittedName>
        <fullName evidence="1">Uncharacterized protein</fullName>
    </submittedName>
</protein>
<dbReference type="EMBL" id="OZ035827">
    <property type="protein sequence ID" value="CAL1606829.1"/>
    <property type="molecule type" value="Genomic_DNA"/>
</dbReference>
<reference evidence="1 2" key="1">
    <citation type="submission" date="2024-04" db="EMBL/GenBank/DDBJ databases">
        <authorList>
            <person name="Waldvogel A.-M."/>
            <person name="Schoenle A."/>
        </authorList>
    </citation>
    <scope>NUCLEOTIDE SEQUENCE [LARGE SCALE GENOMIC DNA]</scope>
</reference>
<gene>
    <name evidence="1" type="ORF">KC01_LOCUS33943</name>
</gene>
<name>A0AAV2M0J6_KNICA</name>
<proteinExistence type="predicted"/>